<dbReference type="InterPro" id="IPR007138">
    <property type="entry name" value="ABM_dom"/>
</dbReference>
<dbReference type="InterPro" id="IPR011008">
    <property type="entry name" value="Dimeric_a/b-barrel"/>
</dbReference>
<dbReference type="Gene3D" id="3.30.70.100">
    <property type="match status" value="1"/>
</dbReference>
<evidence type="ECO:0000313" key="2">
    <source>
        <dbReference type="EMBL" id="SVA54592.1"/>
    </source>
</evidence>
<organism evidence="2">
    <name type="scientific">marine metagenome</name>
    <dbReference type="NCBI Taxonomy" id="408172"/>
    <lineage>
        <taxon>unclassified sequences</taxon>
        <taxon>metagenomes</taxon>
        <taxon>ecological metagenomes</taxon>
    </lineage>
</organism>
<proteinExistence type="predicted"/>
<dbReference type="Pfam" id="PF03992">
    <property type="entry name" value="ABM"/>
    <property type="match status" value="1"/>
</dbReference>
<dbReference type="EMBL" id="UINC01012508">
    <property type="protein sequence ID" value="SVA54592.1"/>
    <property type="molecule type" value="Genomic_DNA"/>
</dbReference>
<accession>A0A381WQD0</accession>
<evidence type="ECO:0000259" key="1">
    <source>
        <dbReference type="PROSITE" id="PS51725"/>
    </source>
</evidence>
<reference evidence="2" key="1">
    <citation type="submission" date="2018-05" db="EMBL/GenBank/DDBJ databases">
        <authorList>
            <person name="Lanie J.A."/>
            <person name="Ng W.-L."/>
            <person name="Kazmierczak K.M."/>
            <person name="Andrzejewski T.M."/>
            <person name="Davidsen T.M."/>
            <person name="Wayne K.J."/>
            <person name="Tettelin H."/>
            <person name="Glass J.I."/>
            <person name="Rusch D."/>
            <person name="Podicherti R."/>
            <person name="Tsui H.-C.T."/>
            <person name="Winkler M.E."/>
        </authorList>
    </citation>
    <scope>NUCLEOTIDE SEQUENCE</scope>
</reference>
<dbReference type="PROSITE" id="PS51725">
    <property type="entry name" value="ABM"/>
    <property type="match status" value="1"/>
</dbReference>
<sequence length="94" mass="10741">MVTIGMNYKMIPGKEKVFEDAFTAVLGVMEEMEGHSKSFLYKDVSDAQSYLIVSEWSEEKAFNDFIASDKFKNVVNWGKENILAGRPSHTVYQH</sequence>
<name>A0A381WQD0_9ZZZZ</name>
<dbReference type="AlphaFoldDB" id="A0A381WQD0"/>
<protein>
    <recommendedName>
        <fullName evidence="1">ABM domain-containing protein</fullName>
    </recommendedName>
</protein>
<gene>
    <name evidence="2" type="ORF">METZ01_LOCUS107446</name>
</gene>
<dbReference type="SUPFAM" id="SSF54909">
    <property type="entry name" value="Dimeric alpha+beta barrel"/>
    <property type="match status" value="1"/>
</dbReference>
<feature type="domain" description="ABM" evidence="1">
    <location>
        <begin position="2"/>
        <end position="91"/>
    </location>
</feature>